<name>A0A1I0YHK7_9BACI</name>
<feature type="signal peptide" evidence="1">
    <location>
        <begin position="1"/>
        <end position="21"/>
    </location>
</feature>
<dbReference type="STRING" id="237679.SAMN04488072_107128"/>
<evidence type="ECO:0000313" key="3">
    <source>
        <dbReference type="Proteomes" id="UP000198642"/>
    </source>
</evidence>
<reference evidence="2 3" key="1">
    <citation type="submission" date="2016-10" db="EMBL/GenBank/DDBJ databases">
        <authorList>
            <person name="de Groot N.N."/>
        </authorList>
    </citation>
    <scope>NUCLEOTIDE SEQUENCE [LARGE SCALE GENOMIC DNA]</scope>
    <source>
        <strain evidence="2 3">CGMCC 1.3702</strain>
    </source>
</reference>
<keyword evidence="3" id="KW-1185">Reference proteome</keyword>
<gene>
    <name evidence="2" type="ORF">SAMN04488072_107128</name>
</gene>
<dbReference type="OrthoDB" id="3795970at2"/>
<organism evidence="2 3">
    <name type="scientific">Lentibacillus halodurans</name>
    <dbReference type="NCBI Taxonomy" id="237679"/>
    <lineage>
        <taxon>Bacteria</taxon>
        <taxon>Bacillati</taxon>
        <taxon>Bacillota</taxon>
        <taxon>Bacilli</taxon>
        <taxon>Bacillales</taxon>
        <taxon>Bacillaceae</taxon>
        <taxon>Lentibacillus</taxon>
    </lineage>
</organism>
<sequence length="669" mass="76075">MSMKKILSAGMVTSVMLTCHSAASSIEAEESHIPENSTFFSTAYIEESDSYNTESQGDLWASCWSDDDNLYAANGDGDGFTVNPPNEPNIPPAHENLNDIAVSKIQGQPGNLNGETVAMSEEIGQVWNDPAHYNKKPTGMACVDGDIYLAVQDLSRDFNDVPSATILKSTDKGKTWSWDESAPMFDDYTFTTIMFLDYGKDYGNAKDNYVYAYGLDNNWRDSFNDRVEDPTNLYLARVSKSRIMDRSTWEFYSGDANGEPEWSNDINDKKAVLQDERKIYQDTYFSDSPQDMTVISQGNVVYNKPLERYIYTSWTEYTFEFYEAPSPWGPWKRFMTKDYGAYPWTDTKNGGYATTIPSKFISDDGKEMFVQSNTFMGEVNNYNFSLRKLTVEPYSPSTPDNDKDNYANLAVVGEGTIPINKVAHYGNVDYVNNGVRQESEDSWNNEAKLLDWWGYKWEKNYNFNHVIYTTGDIYPDGGWFKEDLKVQVRQNFEWVDVSNLSSTPEYPFDETAGTNKTYSFDFDDTWGDAVRIIGLPGGNRSFTSIGELAVFYRNDDPPNNKRFTLKNTEMTKTKSEGISVKTTVDRTANTDDHEGKESIILQLRKNNKPVDVMATRKDIQQSEEIMVSFQRKDDLKKYSVKAVVANSLEDFLSGEDEAEILSNEMIISE</sequence>
<evidence type="ECO:0008006" key="4">
    <source>
        <dbReference type="Google" id="ProtNLM"/>
    </source>
</evidence>
<keyword evidence="1" id="KW-0732">Signal</keyword>
<feature type="chain" id="PRO_5039112179" description="DUF4185 domain-containing protein" evidence="1">
    <location>
        <begin position="22"/>
        <end position="669"/>
    </location>
</feature>
<protein>
    <recommendedName>
        <fullName evidence="4">DUF4185 domain-containing protein</fullName>
    </recommendedName>
</protein>
<dbReference type="AlphaFoldDB" id="A0A1I0YHK7"/>
<dbReference type="Proteomes" id="UP000198642">
    <property type="component" value="Unassembled WGS sequence"/>
</dbReference>
<proteinExistence type="predicted"/>
<dbReference type="EMBL" id="FOJW01000007">
    <property type="protein sequence ID" value="SFB11848.1"/>
    <property type="molecule type" value="Genomic_DNA"/>
</dbReference>
<evidence type="ECO:0000313" key="2">
    <source>
        <dbReference type="EMBL" id="SFB11848.1"/>
    </source>
</evidence>
<accession>A0A1I0YHK7</accession>
<evidence type="ECO:0000256" key="1">
    <source>
        <dbReference type="SAM" id="SignalP"/>
    </source>
</evidence>
<dbReference type="RefSeq" id="WP_090237422.1">
    <property type="nucleotide sequence ID" value="NZ_FOJW01000007.1"/>
</dbReference>